<proteinExistence type="predicted"/>
<feature type="region of interest" description="Disordered" evidence="1">
    <location>
        <begin position="54"/>
        <end position="77"/>
    </location>
</feature>
<dbReference type="InterPro" id="IPR049468">
    <property type="entry name" value="Restrct_endonuc-II-like_dom"/>
</dbReference>
<evidence type="ECO:0000259" key="2">
    <source>
        <dbReference type="Pfam" id="PF18741"/>
    </source>
</evidence>
<dbReference type="Gene3D" id="3.40.960.10">
    <property type="entry name" value="VSR Endonuclease"/>
    <property type="match status" value="1"/>
</dbReference>
<protein>
    <recommendedName>
        <fullName evidence="2">Restriction endonuclease type II-like domain-containing protein</fullName>
    </recommendedName>
</protein>
<dbReference type="EMBL" id="JACCFW010000001">
    <property type="protein sequence ID" value="NYJ75196.1"/>
    <property type="molecule type" value="Genomic_DNA"/>
</dbReference>
<evidence type="ECO:0000256" key="1">
    <source>
        <dbReference type="SAM" id="MobiDB-lite"/>
    </source>
</evidence>
<accession>A0A853DCA0</accession>
<dbReference type="SUPFAM" id="SSF52980">
    <property type="entry name" value="Restriction endonuclease-like"/>
    <property type="match status" value="1"/>
</dbReference>
<gene>
    <name evidence="3" type="ORF">HNR15_002159</name>
</gene>
<evidence type="ECO:0000313" key="3">
    <source>
        <dbReference type="EMBL" id="NYJ75196.1"/>
    </source>
</evidence>
<dbReference type="Pfam" id="PF18741">
    <property type="entry name" value="MTES_1575"/>
    <property type="match status" value="1"/>
</dbReference>
<dbReference type="Proteomes" id="UP000571817">
    <property type="component" value="Unassembled WGS sequence"/>
</dbReference>
<dbReference type="AlphaFoldDB" id="A0A853DCA0"/>
<comment type="caution">
    <text evidence="3">The sequence shown here is derived from an EMBL/GenBank/DDBJ whole genome shotgun (WGS) entry which is preliminary data.</text>
</comment>
<feature type="domain" description="Restriction endonuclease type II-like" evidence="2">
    <location>
        <begin position="304"/>
        <end position="369"/>
    </location>
</feature>
<reference evidence="3 4" key="1">
    <citation type="submission" date="2020-07" db="EMBL/GenBank/DDBJ databases">
        <title>Sequencing the genomes of 1000 actinobacteria strains.</title>
        <authorList>
            <person name="Klenk H.-P."/>
        </authorList>
    </citation>
    <scope>NUCLEOTIDE SEQUENCE [LARGE SCALE GENOMIC DNA]</scope>
    <source>
        <strain evidence="3 4">DSM 29531</strain>
    </source>
</reference>
<sequence length="397" mass="44160">MSKKSSCAVMFSSGSQTSTASANRLCRYAVPTPRPYARSRFSPLSPKRATHPYARSRFSPLSPKRATEPPWVVDNRGQPPGVLDAVRMAASDNARVFIDRRTARTRGLPMKELLSTQYTRVFFDCYVPASTPVTQTLLVQAALFCAPEALAASHHSAAQLWGGIVPRTSDVHLAVTTDVRTKRRGIRTHRYDVSPRVMQRSGVPTTTPEQTFVDLGAYLELVDLVVLGDSLIRKQRTTIDRLSAAASVASGRGSVTVRRAATWVRGSVDSPNETRLRLLLVLAGLPEPAVNTAIRGADGEIQRKLDLAYERARVAIEYDGRHHIDRQEQWQRDLLRREELEGQGWRFVVITADDLYSHPNRVLTRVTAAMRTQGMRVPRLSTAWCTYFHQPSASSVA</sequence>
<dbReference type="InterPro" id="IPR011335">
    <property type="entry name" value="Restrct_endonuc-II-like"/>
</dbReference>
<evidence type="ECO:0000313" key="4">
    <source>
        <dbReference type="Proteomes" id="UP000571817"/>
    </source>
</evidence>
<organism evidence="3 4">
    <name type="scientific">Allobranchiibius huperziae</name>
    <dbReference type="NCBI Taxonomy" id="1874116"/>
    <lineage>
        <taxon>Bacteria</taxon>
        <taxon>Bacillati</taxon>
        <taxon>Actinomycetota</taxon>
        <taxon>Actinomycetes</taxon>
        <taxon>Micrococcales</taxon>
        <taxon>Dermacoccaceae</taxon>
        <taxon>Allobranchiibius</taxon>
    </lineage>
</organism>
<keyword evidence="4" id="KW-1185">Reference proteome</keyword>
<dbReference type="RefSeq" id="WP_179481667.1">
    <property type="nucleotide sequence ID" value="NZ_JACCFW010000001.1"/>
</dbReference>
<name>A0A853DCA0_9MICO</name>